<name>A0A5J5AND9_9ASTE</name>
<reference evidence="1 2" key="1">
    <citation type="submission" date="2019-09" db="EMBL/GenBank/DDBJ databases">
        <title>A chromosome-level genome assembly of the Chinese tupelo Nyssa sinensis.</title>
        <authorList>
            <person name="Yang X."/>
            <person name="Kang M."/>
            <person name="Yang Y."/>
            <person name="Xiong H."/>
            <person name="Wang M."/>
            <person name="Zhang Z."/>
            <person name="Wang Z."/>
            <person name="Wu H."/>
            <person name="Ma T."/>
            <person name="Liu J."/>
            <person name="Xi Z."/>
        </authorList>
    </citation>
    <scope>NUCLEOTIDE SEQUENCE [LARGE SCALE GENOMIC DNA]</scope>
    <source>
        <strain evidence="1">J267</strain>
        <tissue evidence="1">Leaf</tissue>
    </source>
</reference>
<organism evidence="1 2">
    <name type="scientific">Nyssa sinensis</name>
    <dbReference type="NCBI Taxonomy" id="561372"/>
    <lineage>
        <taxon>Eukaryota</taxon>
        <taxon>Viridiplantae</taxon>
        <taxon>Streptophyta</taxon>
        <taxon>Embryophyta</taxon>
        <taxon>Tracheophyta</taxon>
        <taxon>Spermatophyta</taxon>
        <taxon>Magnoliopsida</taxon>
        <taxon>eudicotyledons</taxon>
        <taxon>Gunneridae</taxon>
        <taxon>Pentapetalae</taxon>
        <taxon>asterids</taxon>
        <taxon>Cornales</taxon>
        <taxon>Nyssaceae</taxon>
        <taxon>Nyssa</taxon>
    </lineage>
</organism>
<evidence type="ECO:0000313" key="1">
    <source>
        <dbReference type="EMBL" id="KAA8531206.1"/>
    </source>
</evidence>
<sequence>MGRDAFDSYGSSVYQQSTNPVTMINQAHSANVSQPDTSMLLVTKKVVSELLNQVLKHRLVQLSLREIHDRTQSPYLPWPGQPEQHACMQLAFLIVSSVAHKPSATFGRFCTGFSTMKTSIVSEDPRPRISTPQSWHII</sequence>
<protein>
    <submittedName>
        <fullName evidence="1">Uncharacterized protein</fullName>
    </submittedName>
</protein>
<accession>A0A5J5AND9</accession>
<dbReference type="AlphaFoldDB" id="A0A5J5AND9"/>
<evidence type="ECO:0000313" key="2">
    <source>
        <dbReference type="Proteomes" id="UP000325577"/>
    </source>
</evidence>
<gene>
    <name evidence="1" type="ORF">F0562_005880</name>
</gene>
<proteinExistence type="predicted"/>
<dbReference type="EMBL" id="CM018043">
    <property type="protein sequence ID" value="KAA8531206.1"/>
    <property type="molecule type" value="Genomic_DNA"/>
</dbReference>
<keyword evidence="2" id="KW-1185">Reference proteome</keyword>
<dbReference type="Proteomes" id="UP000325577">
    <property type="component" value="Linkage Group LG2"/>
</dbReference>